<dbReference type="GO" id="GO:0004385">
    <property type="term" value="F:GMP kinase activity"/>
    <property type="evidence" value="ECO:0007669"/>
    <property type="project" value="UniProtKB-UniRule"/>
</dbReference>
<evidence type="ECO:0000256" key="8">
    <source>
        <dbReference type="ARBA" id="ARBA00022741"/>
    </source>
</evidence>
<feature type="binding site" evidence="13">
    <location>
        <begin position="15"/>
        <end position="22"/>
    </location>
    <ligand>
        <name>ATP</name>
        <dbReference type="ChEBI" id="CHEBI:30616"/>
    </ligand>
</feature>
<keyword evidence="7 13" id="KW-0808">Transferase</keyword>
<dbReference type="CDD" id="cd00071">
    <property type="entry name" value="GMPK"/>
    <property type="match status" value="1"/>
</dbReference>
<keyword evidence="8 13" id="KW-0547">Nucleotide-binding</keyword>
<evidence type="ECO:0000313" key="15">
    <source>
        <dbReference type="EMBL" id="MCC2136174.1"/>
    </source>
</evidence>
<dbReference type="PROSITE" id="PS00856">
    <property type="entry name" value="GUANYLATE_KINASE_1"/>
    <property type="match status" value="1"/>
</dbReference>
<comment type="similarity">
    <text evidence="3 13">Belongs to the guanylate kinase family.</text>
</comment>
<dbReference type="Pfam" id="PF00625">
    <property type="entry name" value="Guanylate_kin"/>
    <property type="match status" value="1"/>
</dbReference>
<comment type="catalytic activity">
    <reaction evidence="12 13">
        <text>GMP + ATP = GDP + ADP</text>
        <dbReference type="Rhea" id="RHEA:20780"/>
        <dbReference type="ChEBI" id="CHEBI:30616"/>
        <dbReference type="ChEBI" id="CHEBI:58115"/>
        <dbReference type="ChEBI" id="CHEBI:58189"/>
        <dbReference type="ChEBI" id="CHEBI:456216"/>
        <dbReference type="EC" id="2.7.4.8"/>
    </reaction>
</comment>
<dbReference type="FunFam" id="3.30.63.10:FF:000005">
    <property type="entry name" value="Guanylate kinase"/>
    <property type="match status" value="1"/>
</dbReference>
<evidence type="ECO:0000256" key="9">
    <source>
        <dbReference type="ARBA" id="ARBA00022777"/>
    </source>
</evidence>
<evidence type="ECO:0000256" key="4">
    <source>
        <dbReference type="ARBA" id="ARBA00012961"/>
    </source>
</evidence>
<dbReference type="EC" id="2.7.4.8" evidence="4 13"/>
<protein>
    <recommendedName>
        <fullName evidence="5 13">Guanylate kinase</fullName>
        <ecNumber evidence="4 13">2.7.4.8</ecNumber>
    </recommendedName>
    <alternativeName>
        <fullName evidence="11 13">GMP kinase</fullName>
    </alternativeName>
</protein>
<keyword evidence="6 13" id="KW-0963">Cytoplasm</keyword>
<dbReference type="GO" id="GO:0005524">
    <property type="term" value="F:ATP binding"/>
    <property type="evidence" value="ECO:0007669"/>
    <property type="project" value="UniProtKB-UniRule"/>
</dbReference>
<gene>
    <name evidence="13 15" type="primary">gmk</name>
    <name evidence="15" type="ORF">LKD31_03980</name>
</gene>
<evidence type="ECO:0000256" key="3">
    <source>
        <dbReference type="ARBA" id="ARBA00005790"/>
    </source>
</evidence>
<dbReference type="SMART" id="SM00072">
    <property type="entry name" value="GuKc"/>
    <property type="match status" value="1"/>
</dbReference>
<dbReference type="PANTHER" id="PTHR23117">
    <property type="entry name" value="GUANYLATE KINASE-RELATED"/>
    <property type="match status" value="1"/>
</dbReference>
<dbReference type="PANTHER" id="PTHR23117:SF13">
    <property type="entry name" value="GUANYLATE KINASE"/>
    <property type="match status" value="1"/>
</dbReference>
<evidence type="ECO:0000256" key="2">
    <source>
        <dbReference type="ARBA" id="ARBA00004496"/>
    </source>
</evidence>
<dbReference type="SUPFAM" id="SSF52540">
    <property type="entry name" value="P-loop containing nucleoside triphosphate hydrolases"/>
    <property type="match status" value="1"/>
</dbReference>
<evidence type="ECO:0000256" key="1">
    <source>
        <dbReference type="ARBA" id="ARBA00003531"/>
    </source>
</evidence>
<dbReference type="InterPro" id="IPR008145">
    <property type="entry name" value="GK/Ca_channel_bsu"/>
</dbReference>
<sequence length="206" mass="23299">MFPMKRRGLLVVVSSPSGGGKGTILKELFRRNENLKMSVSATTRAPRPGEEHGVHYYFITKDEFKTNIENHAMLEYAEYCDNFYGTPKAPVEKWLEEGHDVVLEIEVQGGRQIKKVAPDCVSLFILPPSLKVLEKRLRGRGTETEEVIEKRLAAAADEIRCVKDYDYAVINDTVEQAVLDIEAILAAEKLRVSREKDIAERILNHA</sequence>
<dbReference type="EMBL" id="JAJEQC010000003">
    <property type="protein sequence ID" value="MCC2136174.1"/>
    <property type="molecule type" value="Genomic_DNA"/>
</dbReference>
<keyword evidence="9 13" id="KW-0418">Kinase</keyword>
<dbReference type="InterPro" id="IPR027417">
    <property type="entry name" value="P-loop_NTPase"/>
</dbReference>
<reference evidence="15" key="1">
    <citation type="submission" date="2021-10" db="EMBL/GenBank/DDBJ databases">
        <title>Anaerobic single-cell dispensing facilitates the cultivation of human gut bacteria.</title>
        <authorList>
            <person name="Afrizal A."/>
        </authorList>
    </citation>
    <scope>NUCLEOTIDE SEQUENCE</scope>
    <source>
        <strain evidence="15">CLA-AA-H250</strain>
    </source>
</reference>
<dbReference type="Proteomes" id="UP001199424">
    <property type="component" value="Unassembled WGS sequence"/>
</dbReference>
<feature type="domain" description="Guanylate kinase-like" evidence="14">
    <location>
        <begin position="8"/>
        <end position="186"/>
    </location>
</feature>
<comment type="function">
    <text evidence="1 13">Essential for recycling GMP and indirectly, cGMP.</text>
</comment>
<evidence type="ECO:0000256" key="6">
    <source>
        <dbReference type="ARBA" id="ARBA00022490"/>
    </source>
</evidence>
<evidence type="ECO:0000256" key="10">
    <source>
        <dbReference type="ARBA" id="ARBA00022840"/>
    </source>
</evidence>
<dbReference type="PROSITE" id="PS50052">
    <property type="entry name" value="GUANYLATE_KINASE_2"/>
    <property type="match status" value="1"/>
</dbReference>
<dbReference type="NCBIfam" id="TIGR03263">
    <property type="entry name" value="guanyl_kin"/>
    <property type="match status" value="1"/>
</dbReference>
<evidence type="ECO:0000256" key="11">
    <source>
        <dbReference type="ARBA" id="ARBA00030128"/>
    </source>
</evidence>
<accession>A0AAE3DHU4</accession>
<dbReference type="InterPro" id="IPR020590">
    <property type="entry name" value="Guanylate_kinase_CS"/>
</dbReference>
<dbReference type="InterPro" id="IPR017665">
    <property type="entry name" value="Guanylate_kinase"/>
</dbReference>
<dbReference type="AlphaFoldDB" id="A0AAE3DHU4"/>
<name>A0AAE3DHU4_9FIRM</name>
<evidence type="ECO:0000256" key="13">
    <source>
        <dbReference type="HAMAP-Rule" id="MF_00328"/>
    </source>
</evidence>
<evidence type="ECO:0000313" key="16">
    <source>
        <dbReference type="Proteomes" id="UP001199424"/>
    </source>
</evidence>
<comment type="subcellular location">
    <subcellularLocation>
        <location evidence="2 13">Cytoplasm</location>
    </subcellularLocation>
</comment>
<dbReference type="Gene3D" id="3.30.63.10">
    <property type="entry name" value="Guanylate Kinase phosphate binding domain"/>
    <property type="match status" value="1"/>
</dbReference>
<comment type="caution">
    <text evidence="15">The sequence shown here is derived from an EMBL/GenBank/DDBJ whole genome shotgun (WGS) entry which is preliminary data.</text>
</comment>
<proteinExistence type="inferred from homology"/>
<keyword evidence="16" id="KW-1185">Reference proteome</keyword>
<evidence type="ECO:0000256" key="5">
    <source>
        <dbReference type="ARBA" id="ARBA00016296"/>
    </source>
</evidence>
<evidence type="ECO:0000256" key="7">
    <source>
        <dbReference type="ARBA" id="ARBA00022679"/>
    </source>
</evidence>
<dbReference type="InterPro" id="IPR008144">
    <property type="entry name" value="Guanylate_kin-like_dom"/>
</dbReference>
<dbReference type="Gene3D" id="3.40.50.300">
    <property type="entry name" value="P-loop containing nucleotide triphosphate hydrolases"/>
    <property type="match status" value="1"/>
</dbReference>
<dbReference type="GO" id="GO:0005829">
    <property type="term" value="C:cytosol"/>
    <property type="evidence" value="ECO:0007669"/>
    <property type="project" value="TreeGrafter"/>
</dbReference>
<evidence type="ECO:0000256" key="12">
    <source>
        <dbReference type="ARBA" id="ARBA00048594"/>
    </source>
</evidence>
<dbReference type="HAMAP" id="MF_00328">
    <property type="entry name" value="Guanylate_kinase"/>
    <property type="match status" value="1"/>
</dbReference>
<organism evidence="15 16">
    <name type="scientific">Hominenteromicrobium mulieris</name>
    <dbReference type="NCBI Taxonomy" id="2885357"/>
    <lineage>
        <taxon>Bacteria</taxon>
        <taxon>Bacillati</taxon>
        <taxon>Bacillota</taxon>
        <taxon>Clostridia</taxon>
        <taxon>Eubacteriales</taxon>
        <taxon>Oscillospiraceae</taxon>
        <taxon>Hominenteromicrobium</taxon>
    </lineage>
</organism>
<keyword evidence="10 13" id="KW-0067">ATP-binding</keyword>
<evidence type="ECO:0000259" key="14">
    <source>
        <dbReference type="PROSITE" id="PS50052"/>
    </source>
</evidence>